<feature type="repeat" description="ANK" evidence="3">
    <location>
        <begin position="1179"/>
        <end position="1211"/>
    </location>
</feature>
<name>A0A8H6GPX9_FUSOX</name>
<dbReference type="PROSITE" id="PS50297">
    <property type="entry name" value="ANK_REP_REGION"/>
    <property type="match status" value="6"/>
</dbReference>
<dbReference type="GO" id="GO:0016491">
    <property type="term" value="F:oxidoreductase activity"/>
    <property type="evidence" value="ECO:0007669"/>
    <property type="project" value="UniProtKB-KW"/>
</dbReference>
<dbReference type="Gene3D" id="3.40.50.300">
    <property type="entry name" value="P-loop containing nucleotide triphosphate hydrolases"/>
    <property type="match status" value="1"/>
</dbReference>
<dbReference type="GO" id="GO:0009116">
    <property type="term" value="P:nucleoside metabolic process"/>
    <property type="evidence" value="ECO:0007669"/>
    <property type="project" value="InterPro"/>
</dbReference>
<dbReference type="SUPFAM" id="SSF52540">
    <property type="entry name" value="P-loop containing nucleoside triphosphate hydrolases"/>
    <property type="match status" value="1"/>
</dbReference>
<dbReference type="InterPro" id="IPR035994">
    <property type="entry name" value="Nucleoside_phosphorylase_sf"/>
</dbReference>
<feature type="repeat" description="ANK" evidence="3">
    <location>
        <begin position="1082"/>
        <end position="1114"/>
    </location>
</feature>
<keyword evidence="1" id="KW-0677">Repeat</keyword>
<dbReference type="Pfam" id="PF24883">
    <property type="entry name" value="NPHP3_N"/>
    <property type="match status" value="1"/>
</dbReference>
<protein>
    <recommendedName>
        <fullName evidence="4">NACHT domain-containing protein</fullName>
    </recommendedName>
</protein>
<evidence type="ECO:0000256" key="2">
    <source>
        <dbReference type="ARBA" id="ARBA00023002"/>
    </source>
</evidence>
<dbReference type="PANTHER" id="PTHR46082">
    <property type="entry name" value="ATP/GTP-BINDING PROTEIN-RELATED"/>
    <property type="match status" value="1"/>
</dbReference>
<dbReference type="InterPro" id="IPR007111">
    <property type="entry name" value="NACHT_NTPase"/>
</dbReference>
<feature type="repeat" description="ANK" evidence="3">
    <location>
        <begin position="1114"/>
        <end position="1146"/>
    </location>
</feature>
<evidence type="ECO:0000313" key="5">
    <source>
        <dbReference type="EMBL" id="KAF6521617.1"/>
    </source>
</evidence>
<dbReference type="Gene3D" id="1.25.40.20">
    <property type="entry name" value="Ankyrin repeat-containing domain"/>
    <property type="match status" value="1"/>
</dbReference>
<dbReference type="InterPro" id="IPR023210">
    <property type="entry name" value="NADP_OxRdtase_dom"/>
</dbReference>
<dbReference type="InterPro" id="IPR020471">
    <property type="entry name" value="AKR"/>
</dbReference>
<feature type="domain" description="NACHT" evidence="4">
    <location>
        <begin position="756"/>
        <end position="904"/>
    </location>
</feature>
<dbReference type="InterPro" id="IPR053137">
    <property type="entry name" value="NLR-like"/>
</dbReference>
<dbReference type="PROSITE" id="PS50837">
    <property type="entry name" value="NACHT"/>
    <property type="match status" value="1"/>
</dbReference>
<dbReference type="InterPro" id="IPR002110">
    <property type="entry name" value="Ankyrin_rpt"/>
</dbReference>
<feature type="repeat" description="ANK" evidence="3">
    <location>
        <begin position="1146"/>
        <end position="1178"/>
    </location>
</feature>
<evidence type="ECO:0000256" key="1">
    <source>
        <dbReference type="ARBA" id="ARBA00022737"/>
    </source>
</evidence>
<comment type="caution">
    <text evidence="5">The sequence shown here is derived from an EMBL/GenBank/DDBJ whole genome shotgun (WGS) entry which is preliminary data.</text>
</comment>
<gene>
    <name evidence="5" type="ORF">HZS61_015875</name>
</gene>
<dbReference type="SUPFAM" id="SSF51430">
    <property type="entry name" value="NAD(P)-linked oxidoreductase"/>
    <property type="match status" value="1"/>
</dbReference>
<dbReference type="CDD" id="cd19093">
    <property type="entry name" value="AKR_AtPLR-like"/>
    <property type="match status" value="1"/>
</dbReference>
<dbReference type="SUPFAM" id="SSF48403">
    <property type="entry name" value="Ankyrin repeat"/>
    <property type="match status" value="1"/>
</dbReference>
<keyword evidence="2" id="KW-0560">Oxidoreductase</keyword>
<dbReference type="InterPro" id="IPR036770">
    <property type="entry name" value="Ankyrin_rpt-contain_sf"/>
</dbReference>
<evidence type="ECO:0000259" key="4">
    <source>
        <dbReference type="PROSITE" id="PS50837"/>
    </source>
</evidence>
<feature type="repeat" description="ANK" evidence="3">
    <location>
        <begin position="1215"/>
        <end position="1244"/>
    </location>
</feature>
<dbReference type="Proteomes" id="UP000593570">
    <property type="component" value="Unassembled WGS sequence"/>
</dbReference>
<dbReference type="PROSITE" id="PS50088">
    <property type="entry name" value="ANK_REPEAT"/>
    <property type="match status" value="8"/>
</dbReference>
<sequence>MDKALQAGLSAGMSAVSGLHSKKPNWADPETAGDNVLPTSYCPEPSSRVEFPSAQKPVKASHICIGAWSWGDKSTWQWDEKQLPDVIMAWKTLYEAGINFIDTAEAYGNGESERIVGELVKNIPRETIVIQTKYFSTPLKAANFIHPVDAPVKSLKASLQRMNLDYVDIYLVHGPIHPQSIATIAEGMAQCVEQGLAHSIGVANYDVEDVQKINDELAKFNIPLATNQCEYNILRRYPELTGNIEKCKASGMIFQSYSSLAQGRLTGKYTKDNPPPKSHRFSSYKMEDLEPVLETLERVAERRRKSIAAVALNYNISKGVLPVVGIRNVEQAKCAIEALGWRLTDSEMAEIDKHIMPEAEDYTIGWVCALSKELIAAKAFLDVLHDPVDNAAINDDNSYTLGSIGKHNVVIAVLPYGQYGLVNAAAALKDMTRTFSNLRAVLMVGIGGGVPCKKDIRLGDIVVGSVGRNSSGVIQYDYGRAIQGEEFAVTGHLNQSPMAFLTAMSALHASYEMEGHSIDSNIDKALQKYKRLGKKYKRPEASTDRLYKADFVHEGGESVVCSKSCGDDKLVHRDERGEDENSPTIHCGLIASGNQLMKDASLRDKLAAKHDILCFEMEAAGLMNHFPCVIIRGICDYSDSHKNDEWQGYAAMAAAAYTKDLLLQVAPSSVQKEERIETLLGQLNDKVANIHQIATDSNRDIKSLSSSVRDDAISRWLNPADPSVDHNKAREACHSGTGRWLLNYPTYLAWKSQVNSFLWLNGNSGRGKTILSSIVIEDIRNSSLPQLRNSALLYFYITFTDHKKQSLDAILRSLINQLYRSWAETRRPITSLHSKCGGGSSQATIEQLKSTFRDMLSDGGEVFIVIDALDEYQNRSTQRDELLNWIQSFCNDPVNTHLLVTSRPEHDIKTSIETWADSDSIISLRTDNVGRDISDYVRDVVTKSTSFRRWHGHTSTQDDIVNTLTEKADGVFHEKRPWHSGYSLESDEVLFASWSEDQNCVKTLLEARATGDTTAWNLDPALHLASEFGHLETVALLVREGADVNAKGAKHNVLCTAIKAGHKDIISLLIKEGADVNAQQGPYSNALEVASGFGHLNIVELLIKEGADVNAQSEMGTALEAASESGHLNVVMHLVEKGAHVNAQAPNGTALQAASTSGYLDIVIFLLEKGADINARRGRNYSALQCASQFGHLDIAKYLLNNGADVNAQGGVYGTALCVASRSGYLNIVKYLVEKGADVNAQGGVYGTALCAASHSGYLNIVKYLVEKGADENAPAGRFENAFDAAITLQQDTVVKFIHNYKTDLS</sequence>
<proteinExistence type="predicted"/>
<dbReference type="Gene3D" id="3.40.50.1580">
    <property type="entry name" value="Nucleoside phosphorylase domain"/>
    <property type="match status" value="1"/>
</dbReference>
<reference evidence="5" key="1">
    <citation type="journal article" date="2020" name="bioRxiv">
        <title>A chromosome-scale genome assembly for the Fusarium oxysporum strain Fo5176 to establish a model Arabidopsis-fungal pathosystem.</title>
        <authorList>
            <person name="Fokkens L."/>
            <person name="Guo L."/>
            <person name="Dora S."/>
            <person name="Wang B."/>
            <person name="Ye K."/>
            <person name="Sanchez-Rodriguez C."/>
            <person name="Croll D."/>
        </authorList>
    </citation>
    <scope>NUCLEOTIDE SEQUENCE [LARGE SCALE GENOMIC DNA]</scope>
    <source>
        <strain evidence="5">Fo5176</strain>
    </source>
</reference>
<keyword evidence="3" id="KW-0040">ANK repeat</keyword>
<dbReference type="SMART" id="SM00248">
    <property type="entry name" value="ANK"/>
    <property type="match status" value="8"/>
</dbReference>
<dbReference type="Pfam" id="PF00023">
    <property type="entry name" value="Ank"/>
    <property type="match status" value="1"/>
</dbReference>
<dbReference type="SUPFAM" id="SSF53167">
    <property type="entry name" value="Purine and uridine phosphorylases"/>
    <property type="match status" value="1"/>
</dbReference>
<organism evidence="5 6">
    <name type="scientific">Fusarium oxysporum f. sp. conglutinans</name>
    <dbReference type="NCBI Taxonomy" id="100902"/>
    <lineage>
        <taxon>Eukaryota</taxon>
        <taxon>Fungi</taxon>
        <taxon>Dikarya</taxon>
        <taxon>Ascomycota</taxon>
        <taxon>Pezizomycotina</taxon>
        <taxon>Sordariomycetes</taxon>
        <taxon>Hypocreomycetidae</taxon>
        <taxon>Hypocreales</taxon>
        <taxon>Nectriaceae</taxon>
        <taxon>Fusarium</taxon>
        <taxon>Fusarium oxysporum species complex</taxon>
    </lineage>
</organism>
<evidence type="ECO:0000313" key="6">
    <source>
        <dbReference type="Proteomes" id="UP000593570"/>
    </source>
</evidence>
<dbReference type="InterPro" id="IPR036812">
    <property type="entry name" value="NAD(P)_OxRdtase_dom_sf"/>
</dbReference>
<dbReference type="PRINTS" id="PR00069">
    <property type="entry name" value="ALDKETRDTASE"/>
</dbReference>
<evidence type="ECO:0000256" key="3">
    <source>
        <dbReference type="PROSITE-ProRule" id="PRU00023"/>
    </source>
</evidence>
<feature type="repeat" description="ANK" evidence="3">
    <location>
        <begin position="1049"/>
        <end position="1081"/>
    </location>
</feature>
<dbReference type="InterPro" id="IPR027417">
    <property type="entry name" value="P-loop_NTPase"/>
</dbReference>
<dbReference type="InterPro" id="IPR056884">
    <property type="entry name" value="NPHP3-like_N"/>
</dbReference>
<accession>A0A8H6GPX9</accession>
<dbReference type="PANTHER" id="PTHR46082:SF11">
    <property type="entry name" value="AAA+ ATPASE DOMAIN-CONTAINING PROTEIN-RELATED"/>
    <property type="match status" value="1"/>
</dbReference>
<feature type="repeat" description="ANK" evidence="3">
    <location>
        <begin position="1017"/>
        <end position="1049"/>
    </location>
</feature>
<dbReference type="Pfam" id="PF00248">
    <property type="entry name" value="Aldo_ket_red"/>
    <property type="match status" value="1"/>
</dbReference>
<dbReference type="Gene3D" id="3.20.20.100">
    <property type="entry name" value="NADP-dependent oxidoreductase domain"/>
    <property type="match status" value="1"/>
</dbReference>
<dbReference type="Pfam" id="PF12796">
    <property type="entry name" value="Ank_2"/>
    <property type="match status" value="3"/>
</dbReference>
<dbReference type="EMBL" id="JACDXP010000007">
    <property type="protein sequence ID" value="KAF6521617.1"/>
    <property type="molecule type" value="Genomic_DNA"/>
</dbReference>
<feature type="repeat" description="ANK" evidence="3">
    <location>
        <begin position="1248"/>
        <end position="1277"/>
    </location>
</feature>